<evidence type="ECO:0000256" key="2">
    <source>
        <dbReference type="ARBA" id="ARBA00023015"/>
    </source>
</evidence>
<dbReference type="GO" id="GO:0006352">
    <property type="term" value="P:DNA-templated transcription initiation"/>
    <property type="evidence" value="ECO:0007669"/>
    <property type="project" value="InterPro"/>
</dbReference>
<sequence>MITQIPNTAEKIMEGNPMEFLNLKDVDTFTYLYDVYADSLFNYGCKLTSDHEMLKDCIHDVFIKIYNKRYELDEVFNFKSYLFVSLKNKIFDELKKKTLLAEKQVEEYHPVAAENVEADYIINEKERFFNKKVTTLLNQLSVRQKEAITLYYLEERKYEDICVIMDINYQSLRNLIHRGLTRLRVIAN</sequence>
<evidence type="ECO:0000256" key="3">
    <source>
        <dbReference type="ARBA" id="ARBA00023082"/>
    </source>
</evidence>
<evidence type="ECO:0000256" key="4">
    <source>
        <dbReference type="ARBA" id="ARBA00023163"/>
    </source>
</evidence>
<dbReference type="Gene3D" id="1.10.1740.10">
    <property type="match status" value="1"/>
</dbReference>
<dbReference type="EMBL" id="LT605205">
    <property type="protein sequence ID" value="SCD21468.1"/>
    <property type="molecule type" value="Genomic_DNA"/>
</dbReference>
<dbReference type="SUPFAM" id="SSF88659">
    <property type="entry name" value="Sigma3 and sigma4 domains of RNA polymerase sigma factors"/>
    <property type="match status" value="1"/>
</dbReference>
<keyword evidence="8" id="KW-1185">Reference proteome</keyword>
<dbReference type="InterPro" id="IPR013324">
    <property type="entry name" value="RNA_pol_sigma_r3/r4-like"/>
</dbReference>
<organism evidence="7 8">
    <name type="scientific">Proteiniphilum saccharofermentans</name>
    <dbReference type="NCBI Taxonomy" id="1642647"/>
    <lineage>
        <taxon>Bacteria</taxon>
        <taxon>Pseudomonadati</taxon>
        <taxon>Bacteroidota</taxon>
        <taxon>Bacteroidia</taxon>
        <taxon>Bacteroidales</taxon>
        <taxon>Dysgonomonadaceae</taxon>
        <taxon>Proteiniphilum</taxon>
    </lineage>
</organism>
<dbReference type="InterPro" id="IPR036388">
    <property type="entry name" value="WH-like_DNA-bd_sf"/>
</dbReference>
<dbReference type="KEGG" id="psac:PSM36_2672"/>
<protein>
    <submittedName>
        <fullName evidence="7">RNA polymerase sigma factor</fullName>
    </submittedName>
</protein>
<dbReference type="PANTHER" id="PTHR43133">
    <property type="entry name" value="RNA POLYMERASE ECF-TYPE SIGMA FACTO"/>
    <property type="match status" value="1"/>
</dbReference>
<evidence type="ECO:0000313" key="8">
    <source>
        <dbReference type="Proteomes" id="UP000187464"/>
    </source>
</evidence>
<keyword evidence="4" id="KW-0804">Transcription</keyword>
<evidence type="ECO:0000259" key="6">
    <source>
        <dbReference type="Pfam" id="PF08281"/>
    </source>
</evidence>
<feature type="domain" description="RNA polymerase sigma-70 region 2" evidence="5">
    <location>
        <begin position="32"/>
        <end position="97"/>
    </location>
</feature>
<proteinExistence type="inferred from homology"/>
<dbReference type="InterPro" id="IPR007627">
    <property type="entry name" value="RNA_pol_sigma70_r2"/>
</dbReference>
<evidence type="ECO:0000313" key="7">
    <source>
        <dbReference type="EMBL" id="SCD21468.1"/>
    </source>
</evidence>
<dbReference type="InterPro" id="IPR014284">
    <property type="entry name" value="RNA_pol_sigma-70_dom"/>
</dbReference>
<keyword evidence="3" id="KW-0731">Sigma factor</keyword>
<gene>
    <name evidence="7" type="ORF">PSM36_2672</name>
</gene>
<dbReference type="Proteomes" id="UP000187464">
    <property type="component" value="Chromosome I"/>
</dbReference>
<dbReference type="Pfam" id="PF04542">
    <property type="entry name" value="Sigma70_r2"/>
    <property type="match status" value="1"/>
</dbReference>
<dbReference type="InterPro" id="IPR013249">
    <property type="entry name" value="RNA_pol_sigma70_r4_t2"/>
</dbReference>
<dbReference type="AlphaFoldDB" id="A0A1R3T848"/>
<dbReference type="Pfam" id="PF08281">
    <property type="entry name" value="Sigma70_r4_2"/>
    <property type="match status" value="1"/>
</dbReference>
<accession>A0A1R3T848</accession>
<dbReference type="GO" id="GO:0016987">
    <property type="term" value="F:sigma factor activity"/>
    <property type="evidence" value="ECO:0007669"/>
    <property type="project" value="UniProtKB-KW"/>
</dbReference>
<dbReference type="NCBIfam" id="TIGR02937">
    <property type="entry name" value="sigma70-ECF"/>
    <property type="match status" value="1"/>
</dbReference>
<dbReference type="InterPro" id="IPR039425">
    <property type="entry name" value="RNA_pol_sigma-70-like"/>
</dbReference>
<dbReference type="SUPFAM" id="SSF88946">
    <property type="entry name" value="Sigma2 domain of RNA polymerase sigma factors"/>
    <property type="match status" value="1"/>
</dbReference>
<dbReference type="STRING" id="1642647.PSM36_2672"/>
<dbReference type="CDD" id="cd06171">
    <property type="entry name" value="Sigma70_r4"/>
    <property type="match status" value="1"/>
</dbReference>
<keyword evidence="2" id="KW-0805">Transcription regulation</keyword>
<feature type="domain" description="RNA polymerase sigma factor 70 region 4 type 2" evidence="6">
    <location>
        <begin position="132"/>
        <end position="183"/>
    </location>
</feature>
<comment type="similarity">
    <text evidence="1">Belongs to the sigma-70 factor family. ECF subfamily.</text>
</comment>
<dbReference type="GO" id="GO:0003677">
    <property type="term" value="F:DNA binding"/>
    <property type="evidence" value="ECO:0007669"/>
    <property type="project" value="InterPro"/>
</dbReference>
<dbReference type="Gene3D" id="1.10.10.10">
    <property type="entry name" value="Winged helix-like DNA-binding domain superfamily/Winged helix DNA-binding domain"/>
    <property type="match status" value="1"/>
</dbReference>
<name>A0A1R3T848_9BACT</name>
<evidence type="ECO:0000259" key="5">
    <source>
        <dbReference type="Pfam" id="PF04542"/>
    </source>
</evidence>
<dbReference type="InterPro" id="IPR013325">
    <property type="entry name" value="RNA_pol_sigma_r2"/>
</dbReference>
<reference evidence="8" key="1">
    <citation type="submission" date="2016-08" db="EMBL/GenBank/DDBJ databases">
        <authorList>
            <person name="Wibberg D."/>
        </authorList>
    </citation>
    <scope>NUCLEOTIDE SEQUENCE [LARGE SCALE GENOMIC DNA]</scope>
</reference>
<evidence type="ECO:0000256" key="1">
    <source>
        <dbReference type="ARBA" id="ARBA00010641"/>
    </source>
</evidence>
<dbReference type="PANTHER" id="PTHR43133:SF46">
    <property type="entry name" value="RNA POLYMERASE SIGMA-70 FACTOR ECF SUBFAMILY"/>
    <property type="match status" value="1"/>
</dbReference>